<accession>A0A5B8YCX3</accession>
<dbReference type="Pfam" id="PF19029">
    <property type="entry name" value="DUF883_C"/>
    <property type="match status" value="1"/>
</dbReference>
<accession>A0A4Y6PXW7</accession>
<name>A0A4Y6PXW7_PERCE</name>
<evidence type="ECO:0000256" key="1">
    <source>
        <dbReference type="SAM" id="MobiDB-lite"/>
    </source>
</evidence>
<protein>
    <recommendedName>
        <fullName evidence="2">DUF883 domain-containing protein</fullName>
    </recommendedName>
</protein>
<dbReference type="Proteomes" id="UP000315995">
    <property type="component" value="Chromosome"/>
</dbReference>
<evidence type="ECO:0000313" key="3">
    <source>
        <dbReference type="EMBL" id="QDG53161.1"/>
    </source>
</evidence>
<feature type="region of interest" description="Disordered" evidence="1">
    <location>
        <begin position="1"/>
        <end position="35"/>
    </location>
</feature>
<sequence length="97" mass="11125">MATRDRGEEPKRHETETALTRRTSTELTQARAPDKHFDERTAEIRASIDEARRQISDSLDDIQVSVQETLDWKAWVSDHPWQAVGIGFAVGFYLGLR</sequence>
<evidence type="ECO:0000259" key="2">
    <source>
        <dbReference type="Pfam" id="PF19029"/>
    </source>
</evidence>
<evidence type="ECO:0000313" key="4">
    <source>
        <dbReference type="Proteomes" id="UP000315995"/>
    </source>
</evidence>
<dbReference type="AlphaFoldDB" id="A0A4Y6PXW7"/>
<dbReference type="InterPro" id="IPR043605">
    <property type="entry name" value="DUF883_C"/>
</dbReference>
<feature type="compositionally biased region" description="Polar residues" evidence="1">
    <location>
        <begin position="17"/>
        <end position="28"/>
    </location>
</feature>
<reference evidence="3 4" key="1">
    <citation type="submission" date="2019-06" db="EMBL/GenBank/DDBJ databases">
        <title>Persicimonas caeni gen. nov., sp. nov., a predatory bacterium isolated from solar saltern.</title>
        <authorList>
            <person name="Wang S."/>
        </authorList>
    </citation>
    <scope>NUCLEOTIDE SEQUENCE [LARGE SCALE GENOMIC DNA]</scope>
    <source>
        <strain evidence="3 4">YN101</strain>
    </source>
</reference>
<dbReference type="EMBL" id="CP041186">
    <property type="protein sequence ID" value="QDG53161.1"/>
    <property type="molecule type" value="Genomic_DNA"/>
</dbReference>
<dbReference type="OrthoDB" id="5520974at2"/>
<feature type="compositionally biased region" description="Basic and acidic residues" evidence="1">
    <location>
        <begin position="1"/>
        <end position="16"/>
    </location>
</feature>
<keyword evidence="4" id="KW-1185">Reference proteome</keyword>
<gene>
    <name evidence="3" type="ORF">FIV42_21165</name>
</gene>
<dbReference type="RefSeq" id="WP_141199622.1">
    <property type="nucleotide sequence ID" value="NZ_CP041186.1"/>
</dbReference>
<feature type="domain" description="DUF883" evidence="2">
    <location>
        <begin position="76"/>
        <end position="96"/>
    </location>
</feature>
<organism evidence="3 4">
    <name type="scientific">Persicimonas caeni</name>
    <dbReference type="NCBI Taxonomy" id="2292766"/>
    <lineage>
        <taxon>Bacteria</taxon>
        <taxon>Deltaproteobacteria</taxon>
        <taxon>Bradymonadales</taxon>
        <taxon>Bradymonadaceae</taxon>
        <taxon>Persicimonas</taxon>
    </lineage>
</organism>
<proteinExistence type="predicted"/>